<dbReference type="KEGG" id="gvi:gll0508"/>
<dbReference type="InParanoid" id="Q7NNA3"/>
<reference evidence="1 2" key="2">
    <citation type="journal article" date="2003" name="DNA Res.">
        <title>Complete genome structure of Gloeobacter violaceus PCC 7421, a cyanobacterium that lacks thylakoids (supplement).</title>
        <authorList>
            <person name="Nakamura Y."/>
            <person name="Kaneko T."/>
            <person name="Sato S."/>
            <person name="Mimuro M."/>
            <person name="Miyashita H."/>
            <person name="Tsuchiya T."/>
            <person name="Sasamoto S."/>
            <person name="Watanabe A."/>
            <person name="Kawashima K."/>
            <person name="Kishida Y."/>
            <person name="Kiyokawa C."/>
            <person name="Kohara M."/>
            <person name="Matsumoto M."/>
            <person name="Matsuno A."/>
            <person name="Nakazaki N."/>
            <person name="Shimpo S."/>
            <person name="Takeuchi C."/>
            <person name="Yamada M."/>
            <person name="Tabata S."/>
        </authorList>
    </citation>
    <scope>NUCLEOTIDE SEQUENCE [LARGE SCALE GENOMIC DNA]</scope>
    <source>
        <strain evidence="2">ATCC 29082 / PCC 7421</strain>
    </source>
</reference>
<dbReference type="AlphaFoldDB" id="Q7NNA3"/>
<evidence type="ECO:0000313" key="2">
    <source>
        <dbReference type="Proteomes" id="UP000000557"/>
    </source>
</evidence>
<name>Q7NNA3_GLOVI</name>
<dbReference type="Proteomes" id="UP000000557">
    <property type="component" value="Chromosome"/>
</dbReference>
<dbReference type="EMBL" id="BA000045">
    <property type="protein sequence ID" value="BAC88449.1"/>
    <property type="molecule type" value="Genomic_DNA"/>
</dbReference>
<reference evidence="1 2" key="1">
    <citation type="journal article" date="2003" name="DNA Res.">
        <title>Complete genome structure of Gloeobacter violaceus PCC 7421, a cyanobacterium that lacks thylakoids.</title>
        <authorList>
            <person name="Nakamura Y."/>
            <person name="Kaneko T."/>
            <person name="Sato S."/>
            <person name="Mimuro M."/>
            <person name="Miyashita H."/>
            <person name="Tsuchiya T."/>
            <person name="Sasamoto S."/>
            <person name="Watanabe A."/>
            <person name="Kawashima K."/>
            <person name="Kishida Y."/>
            <person name="Kiyokawa C."/>
            <person name="Kohara M."/>
            <person name="Matsumoto M."/>
            <person name="Matsuno A."/>
            <person name="Nakazaki N."/>
            <person name="Shimpo S."/>
            <person name="Takeuchi C."/>
            <person name="Yamada M."/>
            <person name="Tabata S."/>
        </authorList>
    </citation>
    <scope>NUCLEOTIDE SEQUENCE [LARGE SCALE GENOMIC DNA]</scope>
    <source>
        <strain evidence="2">ATCC 29082 / PCC 7421</strain>
    </source>
</reference>
<sequence length="256" mass="27621">MIPPLWVAGPAELTGALAQSCRRWGGEVRVLESSSLQALDPAGRIIWLARPDSTSPATALFERCADLAPTEVPLALPDSTASLLVLPLVITARGVLYAEAIGMAGEYLWQPEPLSDKARQILYRFARGLIDLSEPLPPGVYMVYFTVICGAVRFEKLIPHPDRTALVTLTSQRPDLFCCHWRCALGLPVVDLQVHRPTAAAFVGDWPDDLPLRAALEPEASLDAAAGLVLVQAPTLQQARSKVQTLLGETDADAGR</sequence>
<gene>
    <name evidence="1" type="ordered locus">gll0508</name>
</gene>
<proteinExistence type="predicted"/>
<dbReference type="PhylomeDB" id="Q7NNA3"/>
<dbReference type="EnsemblBacteria" id="BAC88449">
    <property type="protein sequence ID" value="BAC88449"/>
    <property type="gene ID" value="BAC88449"/>
</dbReference>
<dbReference type="eggNOG" id="COG0027">
    <property type="taxonomic scope" value="Bacteria"/>
</dbReference>
<dbReference type="OrthoDB" id="531624at2"/>
<accession>Q7NNA3</accession>
<keyword evidence="2" id="KW-1185">Reference proteome</keyword>
<dbReference type="RefSeq" id="WP_011140511.1">
    <property type="nucleotide sequence ID" value="NC_005125.1"/>
</dbReference>
<evidence type="ECO:0000313" key="1">
    <source>
        <dbReference type="EMBL" id="BAC88449.1"/>
    </source>
</evidence>
<dbReference type="HOGENOM" id="CLU_1093087_0_0_3"/>
<protein>
    <submittedName>
        <fullName evidence="1">Gll0508 protein</fullName>
    </submittedName>
</protein>
<dbReference type="STRING" id="251221.gene:10757980"/>
<organism evidence="1 2">
    <name type="scientific">Gloeobacter violaceus (strain ATCC 29082 / PCC 7421)</name>
    <dbReference type="NCBI Taxonomy" id="251221"/>
    <lineage>
        <taxon>Bacteria</taxon>
        <taxon>Bacillati</taxon>
        <taxon>Cyanobacteriota</taxon>
        <taxon>Cyanophyceae</taxon>
        <taxon>Gloeobacterales</taxon>
        <taxon>Gloeobacteraceae</taxon>
        <taxon>Gloeobacter</taxon>
    </lineage>
</organism>
<dbReference type="Gene3D" id="3.30.470.20">
    <property type="entry name" value="ATP-grasp fold, B domain"/>
    <property type="match status" value="1"/>
</dbReference>